<organism evidence="2 3">
    <name type="scientific">Pendulispora albinea</name>
    <dbReference type="NCBI Taxonomy" id="2741071"/>
    <lineage>
        <taxon>Bacteria</taxon>
        <taxon>Pseudomonadati</taxon>
        <taxon>Myxococcota</taxon>
        <taxon>Myxococcia</taxon>
        <taxon>Myxococcales</taxon>
        <taxon>Sorangiineae</taxon>
        <taxon>Pendulisporaceae</taxon>
        <taxon>Pendulispora</taxon>
    </lineage>
</organism>
<proteinExistence type="predicted"/>
<feature type="region of interest" description="Disordered" evidence="1">
    <location>
        <begin position="89"/>
        <end position="117"/>
    </location>
</feature>
<gene>
    <name evidence="2" type="ORF">LZC94_38060</name>
</gene>
<dbReference type="EMBL" id="CP089984">
    <property type="protein sequence ID" value="WXB13628.1"/>
    <property type="molecule type" value="Genomic_DNA"/>
</dbReference>
<name>A0ABZ2LRT6_9BACT</name>
<evidence type="ECO:0000313" key="2">
    <source>
        <dbReference type="EMBL" id="WXB13628.1"/>
    </source>
</evidence>
<sequence length="117" mass="13126">MMVEPRVTNVNEEQTLFRRVLALCGLSPLLGPGTLRRALKDVGADPETATIDDYYRAIPRLEARLRAFLSESEAAQRARTIALLRRQITMGESFAPPPSSEETEVVPSSRERQKTTR</sequence>
<reference evidence="2 3" key="1">
    <citation type="submission" date="2021-12" db="EMBL/GenBank/DDBJ databases">
        <title>Discovery of the Pendulisporaceae a myxobacterial family with distinct sporulation behavior and unique specialized metabolism.</title>
        <authorList>
            <person name="Garcia R."/>
            <person name="Popoff A."/>
            <person name="Bader C.D."/>
            <person name="Loehr J."/>
            <person name="Walesch S."/>
            <person name="Walt C."/>
            <person name="Boldt J."/>
            <person name="Bunk B."/>
            <person name="Haeckl F.J.F.P.J."/>
            <person name="Gunesch A.P."/>
            <person name="Birkelbach J."/>
            <person name="Nuebel U."/>
            <person name="Pietschmann T."/>
            <person name="Bach T."/>
            <person name="Mueller R."/>
        </authorList>
    </citation>
    <scope>NUCLEOTIDE SEQUENCE [LARGE SCALE GENOMIC DNA]</scope>
    <source>
        <strain evidence="2 3">MSr11954</strain>
    </source>
</reference>
<protein>
    <submittedName>
        <fullName evidence="2">Uncharacterized protein</fullName>
    </submittedName>
</protein>
<dbReference type="Proteomes" id="UP001370348">
    <property type="component" value="Chromosome"/>
</dbReference>
<evidence type="ECO:0000256" key="1">
    <source>
        <dbReference type="SAM" id="MobiDB-lite"/>
    </source>
</evidence>
<accession>A0ABZ2LRT6</accession>
<dbReference type="RefSeq" id="WP_394823241.1">
    <property type="nucleotide sequence ID" value="NZ_CP089984.1"/>
</dbReference>
<evidence type="ECO:0000313" key="3">
    <source>
        <dbReference type="Proteomes" id="UP001370348"/>
    </source>
</evidence>
<keyword evidence="3" id="KW-1185">Reference proteome</keyword>